<evidence type="ECO:0000313" key="2">
    <source>
        <dbReference type="EnsemblMetazoa" id="XP_019768592.1"/>
    </source>
</evidence>
<sequence length="639" mass="71857">MTTTGKLSNFRQLSLICDSPSPHAKRQSLKKQFSEDFSDFKDPWFDQGPEVYLNARNKRLERTATDKPPPIKIAWCEKTDKFALNEEVIIKKCKEVKRAPSVKLARHPSLEKDSILNSKHDLRNKAETVDKENDKAETKPNLQIFLAHNTHDYNECQTSDSFESLMDSRQQCLERSKPKYLQPLLSNVEPSKAFQIRKSNSRKTLESPKAVEVSQKRPNFSRSNTIVVVPLVEKLDQSDTPRQVVKDEETKPEKDEDSNGINVIIRPMTAQTRREKFQKRTNSAFHGTSKETAINFRPPLVRSSSAPSIKPEKGKFLATKRKLKNGKKVSRSSKGDHSPHAVDGQEWKNAAHTASEIVTMVSLISPSGSENEADSEDELKARPKSALKREDSAVEKTTTVGKEAANKDGTKNVSLRKTVKSVSFQQSSIHAVRSFSASFPARRSSMATALSLGNHANPSKLKANSAKTQEKRSTNPDSPDADERVPKRRLLRNNTVEKKNSSSWQKAASHLGQIIKTEDIEEVNSTFTIDIQTKTSETDEESTTNLGLEPNVILITPPEKKCSLSVEETAPKTESTCETPKEKQCWEMYCKMSEKGINVSYDTILRGLLTPTEYRIRRSASIAEEMEMLMNPPSEEDKV</sequence>
<feature type="region of interest" description="Disordered" evidence="1">
    <location>
        <begin position="300"/>
        <end position="347"/>
    </location>
</feature>
<dbReference type="GeneID" id="109543356"/>
<feature type="compositionally biased region" description="Basic and acidic residues" evidence="1">
    <location>
        <begin position="333"/>
        <end position="346"/>
    </location>
</feature>
<name>A0AAR5Q5U4_DENPD</name>
<feature type="region of interest" description="Disordered" evidence="1">
    <location>
        <begin position="366"/>
        <end position="412"/>
    </location>
</feature>
<feature type="region of interest" description="Disordered" evidence="1">
    <location>
        <begin position="237"/>
        <end position="260"/>
    </location>
</feature>
<proteinExistence type="predicted"/>
<feature type="region of interest" description="Disordered" evidence="1">
    <location>
        <begin position="451"/>
        <end position="504"/>
    </location>
</feature>
<evidence type="ECO:0000256" key="1">
    <source>
        <dbReference type="SAM" id="MobiDB-lite"/>
    </source>
</evidence>
<reference evidence="2" key="2">
    <citation type="submission" date="2024-08" db="UniProtKB">
        <authorList>
            <consortium name="EnsemblMetazoa"/>
        </authorList>
    </citation>
    <scope>IDENTIFICATION</scope>
</reference>
<feature type="region of interest" description="Disordered" evidence="1">
    <location>
        <begin position="192"/>
        <end position="217"/>
    </location>
</feature>
<dbReference type="AlphaFoldDB" id="A0AAR5Q5U4"/>
<dbReference type="EnsemblMetazoa" id="XM_019913033.1">
    <property type="protein sequence ID" value="XP_019768592.1"/>
    <property type="gene ID" value="LOC109543356"/>
</dbReference>
<reference evidence="3" key="1">
    <citation type="journal article" date="2013" name="Genome Biol.">
        <title>Draft genome of the mountain pine beetle, Dendroctonus ponderosae Hopkins, a major forest pest.</title>
        <authorList>
            <person name="Keeling C.I."/>
            <person name="Yuen M.M."/>
            <person name="Liao N.Y."/>
            <person name="Docking T.R."/>
            <person name="Chan S.K."/>
            <person name="Taylor G.A."/>
            <person name="Palmquist D.L."/>
            <person name="Jackman S.D."/>
            <person name="Nguyen A."/>
            <person name="Li M."/>
            <person name="Henderson H."/>
            <person name="Janes J.K."/>
            <person name="Zhao Y."/>
            <person name="Pandoh P."/>
            <person name="Moore R."/>
            <person name="Sperling F.A."/>
            <person name="Huber D.P."/>
            <person name="Birol I."/>
            <person name="Jones S.J."/>
            <person name="Bohlmann J."/>
        </authorList>
    </citation>
    <scope>NUCLEOTIDE SEQUENCE</scope>
</reference>
<keyword evidence="3" id="KW-1185">Reference proteome</keyword>
<dbReference type="EnsemblMetazoa" id="XM_019913034.1">
    <property type="protein sequence ID" value="XP_019768593.1"/>
    <property type="gene ID" value="LOC109543356"/>
</dbReference>
<feature type="compositionally biased region" description="Basic residues" evidence="1">
    <location>
        <begin position="318"/>
        <end position="331"/>
    </location>
</feature>
<evidence type="ECO:0000313" key="3">
    <source>
        <dbReference type="Proteomes" id="UP000019118"/>
    </source>
</evidence>
<organism evidence="2 3">
    <name type="scientific">Dendroctonus ponderosae</name>
    <name type="common">Mountain pine beetle</name>
    <dbReference type="NCBI Taxonomy" id="77166"/>
    <lineage>
        <taxon>Eukaryota</taxon>
        <taxon>Metazoa</taxon>
        <taxon>Ecdysozoa</taxon>
        <taxon>Arthropoda</taxon>
        <taxon>Hexapoda</taxon>
        <taxon>Insecta</taxon>
        <taxon>Pterygota</taxon>
        <taxon>Neoptera</taxon>
        <taxon>Endopterygota</taxon>
        <taxon>Coleoptera</taxon>
        <taxon>Polyphaga</taxon>
        <taxon>Cucujiformia</taxon>
        <taxon>Curculionidae</taxon>
        <taxon>Scolytinae</taxon>
        <taxon>Dendroctonus</taxon>
    </lineage>
</organism>
<dbReference type="KEGG" id="dpa:109543356"/>
<accession>A0AAR5Q5U4</accession>
<protein>
    <submittedName>
        <fullName evidence="2">Uncharacterized protein</fullName>
    </submittedName>
</protein>
<feature type="compositionally biased region" description="Basic and acidic residues" evidence="1">
    <location>
        <begin position="237"/>
        <end position="254"/>
    </location>
</feature>
<dbReference type="Proteomes" id="UP000019118">
    <property type="component" value="Unassembled WGS sequence"/>
</dbReference>